<dbReference type="CDD" id="cd06588">
    <property type="entry name" value="PhnB_like"/>
    <property type="match status" value="1"/>
</dbReference>
<dbReference type="Gene3D" id="3.10.180.10">
    <property type="entry name" value="2,3-Dihydroxybiphenyl 1,2-Dioxygenase, domain 1"/>
    <property type="match status" value="1"/>
</dbReference>
<dbReference type="PATRIC" id="fig|1007676.4.peg.1254"/>
<dbReference type="AlphaFoldDB" id="A0A0H4QGX3"/>
<gene>
    <name evidence="2" type="ORF">ABM34_06310</name>
</gene>
<evidence type="ECO:0000313" key="3">
    <source>
        <dbReference type="Proteomes" id="UP000036106"/>
    </source>
</evidence>
<name>A0A0H4QGX3_9LACO</name>
<dbReference type="GO" id="GO:0032259">
    <property type="term" value="P:methylation"/>
    <property type="evidence" value="ECO:0007669"/>
    <property type="project" value="UniProtKB-KW"/>
</dbReference>
<dbReference type="STRING" id="1007676.ABM34_06310"/>
<dbReference type="EMBL" id="CP012034">
    <property type="protein sequence ID" value="AKP67187.1"/>
    <property type="molecule type" value="Genomic_DNA"/>
</dbReference>
<dbReference type="KEGG" id="lgn:ABM34_06310"/>
<protein>
    <submittedName>
        <fullName evidence="2">3-demethylubiquinone-9 3-methyltransferase</fullName>
    </submittedName>
</protein>
<dbReference type="RefSeq" id="WP_048704332.1">
    <property type="nucleotide sequence ID" value="NZ_CP012034.1"/>
</dbReference>
<keyword evidence="2" id="KW-0830">Ubiquinone</keyword>
<dbReference type="GO" id="GO:0008168">
    <property type="term" value="F:methyltransferase activity"/>
    <property type="evidence" value="ECO:0007669"/>
    <property type="project" value="UniProtKB-KW"/>
</dbReference>
<sequence length="155" mass="17770">MRTQVYPYFAFKNAKEAIEYYERVFDATDVYRLSPKKEQAEMFHLPTNADLDSMTMHGGFTILGMKFECADAFNGDSTPVKGLQLMLDIDSEDKESHDAADALYKKLKQSGEVEITMPFAEQFWGGKMGAFTDKFGVQWMLHESPWSLSQDHKDE</sequence>
<dbReference type="PANTHER" id="PTHR33990">
    <property type="entry name" value="PROTEIN YJDN-RELATED"/>
    <property type="match status" value="1"/>
</dbReference>
<dbReference type="Pfam" id="PF06983">
    <property type="entry name" value="3-dmu-9_3-mt"/>
    <property type="match status" value="1"/>
</dbReference>
<dbReference type="PANTHER" id="PTHR33990:SF5">
    <property type="entry name" value="PHNB-LIKE DOMAIN-CONTAINING PROTEIN"/>
    <property type="match status" value="1"/>
</dbReference>
<dbReference type="InterPro" id="IPR028973">
    <property type="entry name" value="PhnB-like"/>
</dbReference>
<evidence type="ECO:0000313" key="2">
    <source>
        <dbReference type="EMBL" id="AKP67187.1"/>
    </source>
</evidence>
<reference evidence="3" key="1">
    <citation type="submission" date="2015-07" db="EMBL/GenBank/DDBJ databases">
        <title>Lactobacillus ginsenosidimutans/EMML 3141/ whole genome sequencing.</title>
        <authorList>
            <person name="Kim M.K."/>
            <person name="Im W.-T."/>
            <person name="Srinivasan S."/>
            <person name="Lee J.-J."/>
        </authorList>
    </citation>
    <scope>NUCLEOTIDE SEQUENCE [LARGE SCALE GENOMIC DNA]</scope>
    <source>
        <strain evidence="3">EMML 3041</strain>
    </source>
</reference>
<organism evidence="2 3">
    <name type="scientific">Companilactobacillus ginsenosidimutans</name>
    <dbReference type="NCBI Taxonomy" id="1007676"/>
    <lineage>
        <taxon>Bacteria</taxon>
        <taxon>Bacillati</taxon>
        <taxon>Bacillota</taxon>
        <taxon>Bacilli</taxon>
        <taxon>Lactobacillales</taxon>
        <taxon>Lactobacillaceae</taxon>
        <taxon>Companilactobacillus</taxon>
    </lineage>
</organism>
<keyword evidence="2" id="KW-0489">Methyltransferase</keyword>
<evidence type="ECO:0000259" key="1">
    <source>
        <dbReference type="Pfam" id="PF06983"/>
    </source>
</evidence>
<keyword evidence="3" id="KW-1185">Reference proteome</keyword>
<proteinExistence type="predicted"/>
<dbReference type="SUPFAM" id="SSF54593">
    <property type="entry name" value="Glyoxalase/Bleomycin resistance protein/Dihydroxybiphenyl dioxygenase"/>
    <property type="match status" value="1"/>
</dbReference>
<dbReference type="InterPro" id="IPR029068">
    <property type="entry name" value="Glyas_Bleomycin-R_OHBP_Dase"/>
</dbReference>
<keyword evidence="2" id="KW-0808">Transferase</keyword>
<dbReference type="OrthoDB" id="9795306at2"/>
<dbReference type="Proteomes" id="UP000036106">
    <property type="component" value="Chromosome"/>
</dbReference>
<accession>A0A0H4QGX3</accession>
<feature type="domain" description="PhnB-like" evidence="1">
    <location>
        <begin position="9"/>
        <end position="140"/>
    </location>
</feature>